<keyword evidence="4" id="KW-0146">Chitin degradation</keyword>
<evidence type="ECO:0000313" key="13">
    <source>
        <dbReference type="EMBL" id="TXG49251.1"/>
    </source>
</evidence>
<accession>A0A5C7GXD9</accession>
<evidence type="ECO:0000256" key="10">
    <source>
        <dbReference type="RuleBase" id="RU000489"/>
    </source>
</evidence>
<dbReference type="InterPro" id="IPR045321">
    <property type="entry name" value="Cts1-like"/>
</dbReference>
<sequence>MPKRIFLLFLILSIVTNQSYSGSISIYWGQNVKEGTLADTCTTGKFDYVIIAFLCVFGNNQTPALDLDDHCDPSTNGCVGLADDIRSCQSKKVKVLLSIGGGDGSYYLTSSDDAKKVADYLWNNYLGGKSDSRPFGDAMLDGIDFDIEGGSPQHYDELARRLKNYSSAKKVYLTAAPQCPFLDAYMNQALSTGIFDYIWMQFYNNYCEYKGNASQVKATWDRWTNNVTATKFLLGLLASPEAARSGFIPKDVLISQVLPLIKKTPKYGGVMLWSKYYDYLTGYSSAIKSHV</sequence>
<feature type="chain" id="PRO_5022965470" description="chitinase" evidence="11">
    <location>
        <begin position="22"/>
        <end position="291"/>
    </location>
</feature>
<evidence type="ECO:0000256" key="6">
    <source>
        <dbReference type="ARBA" id="ARBA00023277"/>
    </source>
</evidence>
<keyword evidence="8" id="KW-0624">Polysaccharide degradation</keyword>
<dbReference type="GO" id="GO:0008843">
    <property type="term" value="F:endochitinase activity"/>
    <property type="evidence" value="ECO:0007669"/>
    <property type="project" value="UniProtKB-EC"/>
</dbReference>
<dbReference type="Proteomes" id="UP000323000">
    <property type="component" value="Chromosome 12"/>
</dbReference>
<dbReference type="InterPro" id="IPR001223">
    <property type="entry name" value="Glyco_hydro18_cat"/>
</dbReference>
<evidence type="ECO:0000256" key="5">
    <source>
        <dbReference type="ARBA" id="ARBA00023157"/>
    </source>
</evidence>
<organism evidence="13 14">
    <name type="scientific">Acer yangbiense</name>
    <dbReference type="NCBI Taxonomy" id="1000413"/>
    <lineage>
        <taxon>Eukaryota</taxon>
        <taxon>Viridiplantae</taxon>
        <taxon>Streptophyta</taxon>
        <taxon>Embryophyta</taxon>
        <taxon>Tracheophyta</taxon>
        <taxon>Spermatophyta</taxon>
        <taxon>Magnoliopsida</taxon>
        <taxon>eudicotyledons</taxon>
        <taxon>Gunneridae</taxon>
        <taxon>Pentapetalae</taxon>
        <taxon>rosids</taxon>
        <taxon>malvids</taxon>
        <taxon>Sapindales</taxon>
        <taxon>Sapindaceae</taxon>
        <taxon>Hippocastanoideae</taxon>
        <taxon>Acereae</taxon>
        <taxon>Acer</taxon>
    </lineage>
</organism>
<dbReference type="GO" id="GO:0006032">
    <property type="term" value="P:chitin catabolic process"/>
    <property type="evidence" value="ECO:0007669"/>
    <property type="project" value="UniProtKB-KW"/>
</dbReference>
<keyword evidence="7 10" id="KW-0326">Glycosidase</keyword>
<dbReference type="GO" id="GO:0000272">
    <property type="term" value="P:polysaccharide catabolic process"/>
    <property type="evidence" value="ECO:0007669"/>
    <property type="project" value="UniProtKB-KW"/>
</dbReference>
<proteinExistence type="inferred from homology"/>
<dbReference type="Pfam" id="PF00704">
    <property type="entry name" value="Glyco_hydro_18"/>
    <property type="match status" value="1"/>
</dbReference>
<name>A0A5C7GXD9_9ROSI</name>
<dbReference type="PANTHER" id="PTHR45708">
    <property type="entry name" value="ENDOCHITINASE"/>
    <property type="match status" value="1"/>
</dbReference>
<dbReference type="PROSITE" id="PS51910">
    <property type="entry name" value="GH18_2"/>
    <property type="match status" value="1"/>
</dbReference>
<keyword evidence="5" id="KW-1015">Disulfide bond</keyword>
<dbReference type="InterPro" id="IPR017853">
    <property type="entry name" value="GH"/>
</dbReference>
<keyword evidence="11" id="KW-0732">Signal</keyword>
<dbReference type="FunFam" id="3.20.20.80:FF:000015">
    <property type="entry name" value="Acidic endochitinase SE2"/>
    <property type="match status" value="1"/>
</dbReference>
<evidence type="ECO:0000256" key="4">
    <source>
        <dbReference type="ARBA" id="ARBA00023024"/>
    </source>
</evidence>
<dbReference type="CDD" id="cd02877">
    <property type="entry name" value="GH18_hevamine_XipI_class_III"/>
    <property type="match status" value="1"/>
</dbReference>
<dbReference type="AlphaFoldDB" id="A0A5C7GXD9"/>
<keyword evidence="6" id="KW-0119">Carbohydrate metabolism</keyword>
<evidence type="ECO:0000256" key="8">
    <source>
        <dbReference type="ARBA" id="ARBA00023326"/>
    </source>
</evidence>
<gene>
    <name evidence="13" type="ORF">EZV62_025126</name>
</gene>
<comment type="similarity">
    <text evidence="9">Belongs to the glycosyl hydrolase 18 family. Chitinase class III subfamily.</text>
</comment>
<dbReference type="EC" id="3.2.1.14" evidence="2"/>
<protein>
    <recommendedName>
        <fullName evidence="2">chitinase</fullName>
        <ecNumber evidence="2">3.2.1.14</ecNumber>
    </recommendedName>
</protein>
<evidence type="ECO:0000313" key="14">
    <source>
        <dbReference type="Proteomes" id="UP000323000"/>
    </source>
</evidence>
<evidence type="ECO:0000256" key="3">
    <source>
        <dbReference type="ARBA" id="ARBA00022801"/>
    </source>
</evidence>
<evidence type="ECO:0000256" key="1">
    <source>
        <dbReference type="ARBA" id="ARBA00000822"/>
    </source>
</evidence>
<evidence type="ECO:0000256" key="9">
    <source>
        <dbReference type="ARBA" id="ARBA00025727"/>
    </source>
</evidence>
<evidence type="ECO:0000256" key="2">
    <source>
        <dbReference type="ARBA" id="ARBA00012729"/>
    </source>
</evidence>
<evidence type="ECO:0000259" key="12">
    <source>
        <dbReference type="PROSITE" id="PS51910"/>
    </source>
</evidence>
<dbReference type="PANTHER" id="PTHR45708:SF28">
    <property type="entry name" value="CHITINASE"/>
    <property type="match status" value="1"/>
</dbReference>
<reference evidence="14" key="1">
    <citation type="journal article" date="2019" name="Gigascience">
        <title>De novo genome assembly of the endangered Acer yangbiense, a plant species with extremely small populations endemic to Yunnan Province, China.</title>
        <authorList>
            <person name="Yang J."/>
            <person name="Wariss H.M."/>
            <person name="Tao L."/>
            <person name="Zhang R."/>
            <person name="Yun Q."/>
            <person name="Hollingsworth P."/>
            <person name="Dao Z."/>
            <person name="Luo G."/>
            <person name="Guo H."/>
            <person name="Ma Y."/>
            <person name="Sun W."/>
        </authorList>
    </citation>
    <scope>NUCLEOTIDE SEQUENCE [LARGE SCALE GENOMIC DNA]</scope>
    <source>
        <strain evidence="14">cv. Malutang</strain>
    </source>
</reference>
<dbReference type="GO" id="GO:0005576">
    <property type="term" value="C:extracellular region"/>
    <property type="evidence" value="ECO:0007669"/>
    <property type="project" value="TreeGrafter"/>
</dbReference>
<dbReference type="PROSITE" id="PS01095">
    <property type="entry name" value="GH18_1"/>
    <property type="match status" value="1"/>
</dbReference>
<keyword evidence="3 10" id="KW-0378">Hydrolase</keyword>
<dbReference type="InterPro" id="IPR050542">
    <property type="entry name" value="Glycosyl_Hydrlase18_Chitinase"/>
</dbReference>
<evidence type="ECO:0000256" key="11">
    <source>
        <dbReference type="SAM" id="SignalP"/>
    </source>
</evidence>
<feature type="domain" description="GH18" evidence="12">
    <location>
        <begin position="22"/>
        <end position="291"/>
    </location>
</feature>
<dbReference type="Gene3D" id="3.20.20.80">
    <property type="entry name" value="Glycosidases"/>
    <property type="match status" value="1"/>
</dbReference>
<keyword evidence="14" id="KW-1185">Reference proteome</keyword>
<dbReference type="SUPFAM" id="SSF51445">
    <property type="entry name" value="(Trans)glycosidases"/>
    <property type="match status" value="1"/>
</dbReference>
<dbReference type="OrthoDB" id="6020543at2759"/>
<comment type="caution">
    <text evidence="13">The sequence shown here is derived from an EMBL/GenBank/DDBJ whole genome shotgun (WGS) entry which is preliminary data.</text>
</comment>
<feature type="signal peptide" evidence="11">
    <location>
        <begin position="1"/>
        <end position="21"/>
    </location>
</feature>
<evidence type="ECO:0000256" key="7">
    <source>
        <dbReference type="ARBA" id="ARBA00023295"/>
    </source>
</evidence>
<comment type="catalytic activity">
    <reaction evidence="1">
        <text>Random endo-hydrolysis of N-acetyl-beta-D-glucosaminide (1-&gt;4)-beta-linkages in chitin and chitodextrins.</text>
        <dbReference type="EC" id="3.2.1.14"/>
    </reaction>
</comment>
<dbReference type="InterPro" id="IPR001579">
    <property type="entry name" value="Glyco_hydro_18_chit_AS"/>
</dbReference>
<dbReference type="EMBL" id="VAHF01000012">
    <property type="protein sequence ID" value="TXG49251.1"/>
    <property type="molecule type" value="Genomic_DNA"/>
</dbReference>